<keyword evidence="2" id="KW-1185">Reference proteome</keyword>
<comment type="caution">
    <text evidence="1">The sequence shown here is derived from an EMBL/GenBank/DDBJ whole genome shotgun (WGS) entry which is preliminary data.</text>
</comment>
<protein>
    <recommendedName>
        <fullName evidence="3">DUF4283 domain-containing protein</fullName>
    </recommendedName>
</protein>
<accession>A0A444ZRG6</accession>
<dbReference type="InterPro" id="IPR040256">
    <property type="entry name" value="At4g02000-like"/>
</dbReference>
<dbReference type="PANTHER" id="PTHR31286:SF99">
    <property type="entry name" value="DUF4283 DOMAIN-CONTAINING PROTEIN"/>
    <property type="match status" value="1"/>
</dbReference>
<evidence type="ECO:0000313" key="1">
    <source>
        <dbReference type="EMBL" id="RYR16766.1"/>
    </source>
</evidence>
<dbReference type="PANTHER" id="PTHR31286">
    <property type="entry name" value="GLYCINE-RICH CELL WALL STRUCTURAL PROTEIN 1.8-LIKE"/>
    <property type="match status" value="1"/>
</dbReference>
<proteinExistence type="predicted"/>
<dbReference type="Proteomes" id="UP000289738">
    <property type="component" value="Chromosome B03"/>
</dbReference>
<sequence length="295" mass="34724">MSLESSVRILTQEYDSVQRSIKKVKDRTELDLNQRNEINEERMLEVDNPDSRANKFYIEDEKPYAEDRWYPEEGESSKEDKPFDTCPIIAVSKDEFDEWCKPWKAALIVKVLRKRVHLGFMEQRLSRDWIKKEEEDYNHALLGGPWMVARHYLIVQHWRPFFLSNENTITKIAAWICIPNLSVELYNHKFLWRVGLTIESMLKVDRATSIHSRGRFVRICVKIGLSKKLVPRISVMGYTFNIEYECLHLICFEWKKYGHKSDQCHEVVAGENVQPGVADLDDSKEKAVNQDVDIN</sequence>
<evidence type="ECO:0000313" key="2">
    <source>
        <dbReference type="Proteomes" id="UP000289738"/>
    </source>
</evidence>
<name>A0A444ZRG6_ARAHY</name>
<evidence type="ECO:0008006" key="3">
    <source>
        <dbReference type="Google" id="ProtNLM"/>
    </source>
</evidence>
<dbReference type="AlphaFoldDB" id="A0A444ZRG6"/>
<reference evidence="1 2" key="1">
    <citation type="submission" date="2019-01" db="EMBL/GenBank/DDBJ databases">
        <title>Sequencing of cultivated peanut Arachis hypogaea provides insights into genome evolution and oil improvement.</title>
        <authorList>
            <person name="Chen X."/>
        </authorList>
    </citation>
    <scope>NUCLEOTIDE SEQUENCE [LARGE SCALE GENOMIC DNA]</scope>
    <source>
        <strain evidence="2">cv. Fuhuasheng</strain>
        <tissue evidence="1">Leaves</tissue>
    </source>
</reference>
<dbReference type="EMBL" id="SDMP01000013">
    <property type="protein sequence ID" value="RYR16766.1"/>
    <property type="molecule type" value="Genomic_DNA"/>
</dbReference>
<organism evidence="1 2">
    <name type="scientific">Arachis hypogaea</name>
    <name type="common">Peanut</name>
    <dbReference type="NCBI Taxonomy" id="3818"/>
    <lineage>
        <taxon>Eukaryota</taxon>
        <taxon>Viridiplantae</taxon>
        <taxon>Streptophyta</taxon>
        <taxon>Embryophyta</taxon>
        <taxon>Tracheophyta</taxon>
        <taxon>Spermatophyta</taxon>
        <taxon>Magnoliopsida</taxon>
        <taxon>eudicotyledons</taxon>
        <taxon>Gunneridae</taxon>
        <taxon>Pentapetalae</taxon>
        <taxon>rosids</taxon>
        <taxon>fabids</taxon>
        <taxon>Fabales</taxon>
        <taxon>Fabaceae</taxon>
        <taxon>Papilionoideae</taxon>
        <taxon>50 kb inversion clade</taxon>
        <taxon>dalbergioids sensu lato</taxon>
        <taxon>Dalbergieae</taxon>
        <taxon>Pterocarpus clade</taxon>
        <taxon>Arachis</taxon>
    </lineage>
</organism>
<gene>
    <name evidence="1" type="ORF">Ahy_B03g061669</name>
</gene>
<dbReference type="STRING" id="3818.A0A444ZRG6"/>